<dbReference type="InterPro" id="IPR050703">
    <property type="entry name" value="Flavin_MAO"/>
</dbReference>
<comment type="caution">
    <text evidence="6">The sequence shown here is derived from an EMBL/GenBank/DDBJ whole genome shotgun (WGS) entry which is preliminary data.</text>
</comment>
<dbReference type="InterPro" id="IPR036188">
    <property type="entry name" value="FAD/NAD-bd_sf"/>
</dbReference>
<reference evidence="6" key="1">
    <citation type="submission" date="2021-02" db="EMBL/GenBank/DDBJ databases">
        <authorList>
            <person name="Nowell W R."/>
        </authorList>
    </citation>
    <scope>NUCLEOTIDE SEQUENCE</scope>
</reference>
<comment type="catalytic activity">
    <reaction evidence="4">
        <text>a secondary aliphatic amine + O2 + H2O = a primary amine + an aldehyde + H2O2</text>
        <dbReference type="Rhea" id="RHEA:26414"/>
        <dbReference type="ChEBI" id="CHEBI:15377"/>
        <dbReference type="ChEBI" id="CHEBI:15379"/>
        <dbReference type="ChEBI" id="CHEBI:16240"/>
        <dbReference type="ChEBI" id="CHEBI:17478"/>
        <dbReference type="ChEBI" id="CHEBI:58855"/>
        <dbReference type="ChEBI" id="CHEBI:65296"/>
        <dbReference type="EC" id="1.4.3.4"/>
    </reaction>
</comment>
<dbReference type="PANTHER" id="PTHR43563">
    <property type="entry name" value="AMINE OXIDASE"/>
    <property type="match status" value="1"/>
</dbReference>
<feature type="non-terminal residue" evidence="6">
    <location>
        <position position="149"/>
    </location>
</feature>
<dbReference type="Gene3D" id="1.10.405.10">
    <property type="entry name" value="Guanine Nucleotide Dissociation Inhibitor, domain 1"/>
    <property type="match status" value="1"/>
</dbReference>
<dbReference type="Gene3D" id="3.50.50.60">
    <property type="entry name" value="FAD/NAD(P)-binding domain"/>
    <property type="match status" value="1"/>
</dbReference>
<protein>
    <recommendedName>
        <fullName evidence="3">monoamine oxidase</fullName>
        <ecNumber evidence="3">1.4.3.4</ecNumber>
    </recommendedName>
</protein>
<gene>
    <name evidence="6" type="ORF">KXQ929_LOCUS49796</name>
</gene>
<evidence type="ECO:0000256" key="4">
    <source>
        <dbReference type="ARBA" id="ARBA00048448"/>
    </source>
</evidence>
<dbReference type="EC" id="1.4.3.4" evidence="3"/>
<dbReference type="EMBL" id="CAJOBB010021739">
    <property type="protein sequence ID" value="CAF4378948.1"/>
    <property type="molecule type" value="Genomic_DNA"/>
</dbReference>
<dbReference type="Proteomes" id="UP000663868">
    <property type="component" value="Unassembled WGS sequence"/>
</dbReference>
<dbReference type="Pfam" id="PF01593">
    <property type="entry name" value="Amino_oxidase"/>
    <property type="match status" value="1"/>
</dbReference>
<evidence type="ECO:0000313" key="6">
    <source>
        <dbReference type="EMBL" id="CAF4378948.1"/>
    </source>
</evidence>
<organism evidence="6 7">
    <name type="scientific">Adineta steineri</name>
    <dbReference type="NCBI Taxonomy" id="433720"/>
    <lineage>
        <taxon>Eukaryota</taxon>
        <taxon>Metazoa</taxon>
        <taxon>Spiralia</taxon>
        <taxon>Gnathifera</taxon>
        <taxon>Rotifera</taxon>
        <taxon>Eurotatoria</taxon>
        <taxon>Bdelloidea</taxon>
        <taxon>Adinetida</taxon>
        <taxon>Adinetidae</taxon>
        <taxon>Adineta</taxon>
    </lineage>
</organism>
<evidence type="ECO:0000313" key="7">
    <source>
        <dbReference type="Proteomes" id="UP000663868"/>
    </source>
</evidence>
<dbReference type="Gene3D" id="3.90.660.10">
    <property type="match status" value="1"/>
</dbReference>
<evidence type="ECO:0000256" key="1">
    <source>
        <dbReference type="ARBA" id="ARBA00004362"/>
    </source>
</evidence>
<dbReference type="InterPro" id="IPR002937">
    <property type="entry name" value="Amino_oxidase"/>
</dbReference>
<sequence length="149" mass="17173">AAYRLQQKSPELKILVLEAKDRVGGRTLTVDLQTSLNENESETDRFDLGGQWVTDTQVNITALLQELQLHTYDQYHTGKSIAELHRRVRQYSLSLPYISLLSFLESIYNILQLDSLAANVPTWNPMMTRNADYLDQHTLAHLMKPWICN</sequence>
<evidence type="ECO:0000256" key="3">
    <source>
        <dbReference type="ARBA" id="ARBA00012804"/>
    </source>
</evidence>
<comment type="similarity">
    <text evidence="2">Belongs to the flavin monoamine oxidase family.</text>
</comment>
<dbReference type="AlphaFoldDB" id="A0A820MWH8"/>
<proteinExistence type="inferred from homology"/>
<evidence type="ECO:0000256" key="2">
    <source>
        <dbReference type="ARBA" id="ARBA00005995"/>
    </source>
</evidence>
<feature type="non-terminal residue" evidence="6">
    <location>
        <position position="1"/>
    </location>
</feature>
<comment type="subcellular location">
    <subcellularLocation>
        <location evidence="1">Mitochondrion outer membrane</location>
        <topology evidence="1">Single-pass type IV membrane protein</topology>
        <orientation evidence="1">Cytoplasmic side</orientation>
    </subcellularLocation>
</comment>
<evidence type="ECO:0000259" key="5">
    <source>
        <dbReference type="Pfam" id="PF01593"/>
    </source>
</evidence>
<dbReference type="PANTHER" id="PTHR43563:SF14">
    <property type="entry name" value="AMINE OXIDASE"/>
    <property type="match status" value="1"/>
</dbReference>
<feature type="domain" description="Amine oxidase" evidence="5">
    <location>
        <begin position="1"/>
        <end position="99"/>
    </location>
</feature>
<name>A0A820MWH8_9BILA</name>
<dbReference type="GO" id="GO:0005741">
    <property type="term" value="C:mitochondrial outer membrane"/>
    <property type="evidence" value="ECO:0007669"/>
    <property type="project" value="UniProtKB-SubCell"/>
</dbReference>
<dbReference type="GO" id="GO:0097621">
    <property type="term" value="F:monoamine oxidase activity"/>
    <property type="evidence" value="ECO:0007669"/>
    <property type="project" value="UniProtKB-EC"/>
</dbReference>
<accession>A0A820MWH8</accession>
<dbReference type="SUPFAM" id="SSF51905">
    <property type="entry name" value="FAD/NAD(P)-binding domain"/>
    <property type="match status" value="1"/>
</dbReference>